<dbReference type="PRINTS" id="PR00463">
    <property type="entry name" value="EP450I"/>
</dbReference>
<dbReference type="PANTHER" id="PTHR46696">
    <property type="entry name" value="P450, PUTATIVE (EUROFUNG)-RELATED"/>
    <property type="match status" value="1"/>
</dbReference>
<feature type="binding site" description="axial binding residue" evidence="3">
    <location>
        <position position="336"/>
    </location>
    <ligand>
        <name>heme</name>
        <dbReference type="ChEBI" id="CHEBI:30413"/>
    </ligand>
    <ligandPart>
        <name>Fe</name>
        <dbReference type="ChEBI" id="CHEBI:18248"/>
    </ligandPart>
</feature>
<evidence type="ECO:0000313" key="6">
    <source>
        <dbReference type="Proteomes" id="UP000643405"/>
    </source>
</evidence>
<evidence type="ECO:0000313" key="5">
    <source>
        <dbReference type="EMBL" id="MBD0415200.1"/>
    </source>
</evidence>
<dbReference type="InterPro" id="IPR017972">
    <property type="entry name" value="Cyt_P450_CS"/>
</dbReference>
<dbReference type="Proteomes" id="UP000643405">
    <property type="component" value="Unassembled WGS sequence"/>
</dbReference>
<keyword evidence="3 4" id="KW-0479">Metal-binding</keyword>
<dbReference type="InterPro" id="IPR036396">
    <property type="entry name" value="Cyt_P450_sf"/>
</dbReference>
<dbReference type="Gene3D" id="1.10.630.10">
    <property type="entry name" value="Cytochrome P450"/>
    <property type="match status" value="1"/>
</dbReference>
<dbReference type="Pfam" id="PF00067">
    <property type="entry name" value="p450"/>
    <property type="match status" value="2"/>
</dbReference>
<dbReference type="GO" id="GO:0020037">
    <property type="term" value="F:heme binding"/>
    <property type="evidence" value="ECO:0007669"/>
    <property type="project" value="InterPro"/>
</dbReference>
<dbReference type="GO" id="GO:0005506">
    <property type="term" value="F:iron ion binding"/>
    <property type="evidence" value="ECO:0007669"/>
    <property type="project" value="InterPro"/>
</dbReference>
<dbReference type="SUPFAM" id="SSF48264">
    <property type="entry name" value="Cytochrome P450"/>
    <property type="match status" value="1"/>
</dbReference>
<accession>A0A8J6PP80</accession>
<keyword evidence="4" id="KW-0503">Monooxygenase</keyword>
<dbReference type="GO" id="GO:0004497">
    <property type="term" value="F:monooxygenase activity"/>
    <property type="evidence" value="ECO:0007669"/>
    <property type="project" value="UniProtKB-KW"/>
</dbReference>
<evidence type="ECO:0000256" key="4">
    <source>
        <dbReference type="RuleBase" id="RU000461"/>
    </source>
</evidence>
<dbReference type="InterPro" id="IPR001128">
    <property type="entry name" value="Cyt_P450"/>
</dbReference>
<name>A0A8J6PP80_9HYPH</name>
<comment type="caution">
    <text evidence="5">The sequence shown here is derived from an EMBL/GenBank/DDBJ whole genome shotgun (WGS) entry which is preliminary data.</text>
</comment>
<keyword evidence="6" id="KW-1185">Reference proteome</keyword>
<organism evidence="5 6">
    <name type="scientific">Oryzicola mucosus</name>
    <dbReference type="NCBI Taxonomy" id="2767425"/>
    <lineage>
        <taxon>Bacteria</taxon>
        <taxon>Pseudomonadati</taxon>
        <taxon>Pseudomonadota</taxon>
        <taxon>Alphaproteobacteria</taxon>
        <taxon>Hyphomicrobiales</taxon>
        <taxon>Phyllobacteriaceae</taxon>
        <taxon>Oryzicola</taxon>
    </lineage>
</organism>
<dbReference type="PROSITE" id="PS00086">
    <property type="entry name" value="CYTOCHROME_P450"/>
    <property type="match status" value="1"/>
</dbReference>
<dbReference type="CDD" id="cd00302">
    <property type="entry name" value="cytochrome_P450"/>
    <property type="match status" value="1"/>
</dbReference>
<keyword evidence="3 4" id="KW-0408">Iron</keyword>
<comment type="similarity">
    <text evidence="2 4">Belongs to the cytochrome P450 family.</text>
</comment>
<dbReference type="GO" id="GO:0016705">
    <property type="term" value="F:oxidoreductase activity, acting on paired donors, with incorporation or reduction of molecular oxygen"/>
    <property type="evidence" value="ECO:0007669"/>
    <property type="project" value="InterPro"/>
</dbReference>
<evidence type="ECO:0000256" key="2">
    <source>
        <dbReference type="ARBA" id="ARBA00010617"/>
    </source>
</evidence>
<keyword evidence="4" id="KW-0560">Oxidoreductase</keyword>
<sequence>MSDLFPFAQDAKAEPPVWREGEKLWMLTRYADAQTLLRAPDAEVIEFQSQIQTIAVKAGRNYDCLVGLLSGILFFRNPPWQKQARASLRRGLAAIGARMSDAEIAPIIDEAVASVSGAGDRSTDAVPTLANRIPILVMAHLFGLSEATVETLNRQGKGVVNAWKRAMPLRVYTALEDQAAEIDQALRSEIHRARQDGGPLSAFLDEMGGYDDREIVGLTFGLIMAGIETTSGLLSSVLYVMAAEPRHATAMRNGELSERGFVDEVLRMAPPLRRPSARRLAEDQQFGDVTLQAGSLVSVDIMTAQRDPALFENPHDFDPSRSSTSLLAFGNGIHACLGVHLASLEGRLLLRAALKFELGLALPDGVDWDPDPTFCRLRRLDLQLNPIQHRLPS</sequence>
<dbReference type="AlphaFoldDB" id="A0A8J6PP80"/>
<dbReference type="InterPro" id="IPR002401">
    <property type="entry name" value="Cyt_P450_E_grp-I"/>
</dbReference>
<proteinExistence type="inferred from homology"/>
<reference evidence="5" key="1">
    <citation type="submission" date="2020-09" db="EMBL/GenBank/DDBJ databases">
        <title>Genome seq and assembly of Tianweitania sp.</title>
        <authorList>
            <person name="Chhetri G."/>
        </authorList>
    </citation>
    <scope>NUCLEOTIDE SEQUENCE</scope>
    <source>
        <strain evidence="5">Rool2</strain>
    </source>
</reference>
<dbReference type="PRINTS" id="PR00385">
    <property type="entry name" value="P450"/>
</dbReference>
<keyword evidence="3 4" id="KW-0349">Heme</keyword>
<comment type="cofactor">
    <cofactor evidence="1 3">
        <name>heme</name>
        <dbReference type="ChEBI" id="CHEBI:30413"/>
    </cofactor>
</comment>
<gene>
    <name evidence="5" type="ORF">ICI42_11090</name>
</gene>
<dbReference type="PANTHER" id="PTHR46696:SF1">
    <property type="entry name" value="CYTOCHROME P450 YJIB-RELATED"/>
    <property type="match status" value="1"/>
</dbReference>
<protein>
    <submittedName>
        <fullName evidence="5">Cytochrome P450</fullName>
    </submittedName>
</protein>
<dbReference type="RefSeq" id="WP_188164640.1">
    <property type="nucleotide sequence ID" value="NZ_JACVVX010000003.1"/>
</dbReference>
<evidence type="ECO:0000256" key="1">
    <source>
        <dbReference type="ARBA" id="ARBA00001971"/>
    </source>
</evidence>
<dbReference type="EMBL" id="JACVVX010000003">
    <property type="protein sequence ID" value="MBD0415200.1"/>
    <property type="molecule type" value="Genomic_DNA"/>
</dbReference>
<evidence type="ECO:0000256" key="3">
    <source>
        <dbReference type="PIRSR" id="PIRSR602401-1"/>
    </source>
</evidence>